<proteinExistence type="predicted"/>
<evidence type="ECO:0000259" key="1">
    <source>
        <dbReference type="Pfam" id="PF01370"/>
    </source>
</evidence>
<dbReference type="Proteomes" id="UP000199478">
    <property type="component" value="Unassembled WGS sequence"/>
</dbReference>
<accession>A0A1I6GVE6</accession>
<protein>
    <submittedName>
        <fullName evidence="2">Nucleoside-diphosphate-sugar epimerase</fullName>
    </submittedName>
</protein>
<dbReference type="SUPFAM" id="SSF51735">
    <property type="entry name" value="NAD(P)-binding Rossmann-fold domains"/>
    <property type="match status" value="1"/>
</dbReference>
<name>A0A1I6GVE6_9RHOB</name>
<feature type="domain" description="NAD-dependent epimerase/dehydratase" evidence="1">
    <location>
        <begin position="71"/>
        <end position="190"/>
    </location>
</feature>
<gene>
    <name evidence="2" type="ORF">SAMN04488005_2217</name>
</gene>
<sequence length="303" mass="33497">MTQTVLILGGSGKIGSHAAIAFTDAGWTVRHYDRKAGDMTRAALGADVIVNGLNPPNYHNWAQLIPQITSQVITAAKASGATVIVPANIYNFGNHPGTFDEHTPQRPHTRKGKIRVDMEKSYAAAGVQTILLRAGNFIDPNGNGDIMSAAMMRSIRKGKLTFLGDPTAMQAYCYVPDWARAAVQLAQIRDQLGRFEDVPFSGHAFTMIQLQQDLARHLGRDVKLSAFPWWAMKLLSPVWELARELTEMRYAYAMPHQISDVKFRRLLPDFAPTDLATVMRAGLPRDINPDKPVRPRAKAAIVQ</sequence>
<keyword evidence="3" id="KW-1185">Reference proteome</keyword>
<dbReference type="Pfam" id="PF01370">
    <property type="entry name" value="Epimerase"/>
    <property type="match status" value="1"/>
</dbReference>
<dbReference type="InterPro" id="IPR036291">
    <property type="entry name" value="NAD(P)-bd_dom_sf"/>
</dbReference>
<dbReference type="Gene3D" id="3.40.50.720">
    <property type="entry name" value="NAD(P)-binding Rossmann-like Domain"/>
    <property type="match status" value="1"/>
</dbReference>
<dbReference type="STRING" id="390270.SAMN04488005_2217"/>
<organism evidence="2 3">
    <name type="scientific">Yoonia tamlensis</name>
    <dbReference type="NCBI Taxonomy" id="390270"/>
    <lineage>
        <taxon>Bacteria</taxon>
        <taxon>Pseudomonadati</taxon>
        <taxon>Pseudomonadota</taxon>
        <taxon>Alphaproteobacteria</taxon>
        <taxon>Rhodobacterales</taxon>
        <taxon>Paracoccaceae</taxon>
        <taxon>Yoonia</taxon>
    </lineage>
</organism>
<evidence type="ECO:0000313" key="2">
    <source>
        <dbReference type="EMBL" id="SFR46150.1"/>
    </source>
</evidence>
<dbReference type="RefSeq" id="WP_090199872.1">
    <property type="nucleotide sequence ID" value="NZ_FOYP01000001.1"/>
</dbReference>
<dbReference type="EMBL" id="FOYP01000001">
    <property type="protein sequence ID" value="SFR46150.1"/>
    <property type="molecule type" value="Genomic_DNA"/>
</dbReference>
<dbReference type="InterPro" id="IPR001509">
    <property type="entry name" value="Epimerase_deHydtase"/>
</dbReference>
<dbReference type="AlphaFoldDB" id="A0A1I6GVE6"/>
<dbReference type="OrthoDB" id="7170465at2"/>
<evidence type="ECO:0000313" key="3">
    <source>
        <dbReference type="Proteomes" id="UP000199478"/>
    </source>
</evidence>
<reference evidence="3" key="1">
    <citation type="submission" date="2016-10" db="EMBL/GenBank/DDBJ databases">
        <authorList>
            <person name="Varghese N."/>
            <person name="Submissions S."/>
        </authorList>
    </citation>
    <scope>NUCLEOTIDE SEQUENCE [LARGE SCALE GENOMIC DNA]</scope>
    <source>
        <strain evidence="3">DSM 26879</strain>
    </source>
</reference>